<dbReference type="InterPro" id="IPR018490">
    <property type="entry name" value="cNMP-bd_dom_sf"/>
</dbReference>
<dbReference type="CDD" id="cd00038">
    <property type="entry name" value="CAP_ED"/>
    <property type="match status" value="1"/>
</dbReference>
<reference evidence="1 2" key="1">
    <citation type="submission" date="2019-11" db="EMBL/GenBank/DDBJ databases">
        <authorList>
            <person name="Li J."/>
        </authorList>
    </citation>
    <scope>NUCLEOTIDE SEQUENCE [LARGE SCALE GENOMIC DNA]</scope>
    <source>
        <strain evidence="1 2">MF47</strain>
    </source>
</reference>
<evidence type="ECO:0000313" key="1">
    <source>
        <dbReference type="EMBL" id="QGG43314.1"/>
    </source>
</evidence>
<dbReference type="Proteomes" id="UP000392064">
    <property type="component" value="Chromosome"/>
</dbReference>
<gene>
    <name evidence="1" type="ORF">GEV26_15250</name>
</gene>
<sequence>MTLVRISSVVRRSWTRTRSRPAGWSGGPSSRSMLQRSLTPHKVAVTAVTVWQSIRHLTARRAATKGTPMLRKPKADPEVVDRLTRVTDFDSDAITRIATVGTQVNIPSGWSIIMESTPADSAYIVLDGTVEIRKGGQTLATLGPGAVFGEIALVNHRLRNASVVASSQISAVRLGEDALQELIEHDADFADTMRTMAQERLGSD</sequence>
<dbReference type="PANTHER" id="PTHR23011">
    <property type="entry name" value="CYCLIC NUCLEOTIDE-BINDING DOMAIN CONTAINING PROTEIN"/>
    <property type="match status" value="1"/>
</dbReference>
<dbReference type="Gene3D" id="2.60.120.10">
    <property type="entry name" value="Jelly Rolls"/>
    <property type="match status" value="1"/>
</dbReference>
<accession>A0A5Q2MJI2</accession>
<dbReference type="AlphaFoldDB" id="A0A5Q2MJI2"/>
<evidence type="ECO:0000313" key="2">
    <source>
        <dbReference type="Proteomes" id="UP000392064"/>
    </source>
</evidence>
<dbReference type="SUPFAM" id="SSF51206">
    <property type="entry name" value="cAMP-binding domain-like"/>
    <property type="match status" value="1"/>
</dbReference>
<dbReference type="SMART" id="SM00100">
    <property type="entry name" value="cNMP"/>
    <property type="match status" value="1"/>
</dbReference>
<keyword evidence="2" id="KW-1185">Reference proteome</keyword>
<dbReference type="PANTHER" id="PTHR23011:SF28">
    <property type="entry name" value="CYCLIC NUCLEOTIDE-BINDING DOMAIN CONTAINING PROTEIN"/>
    <property type="match status" value="1"/>
</dbReference>
<proteinExistence type="predicted"/>
<dbReference type="KEGG" id="aef:GEV26_15250"/>
<dbReference type="PROSITE" id="PS50042">
    <property type="entry name" value="CNMP_BINDING_3"/>
    <property type="match status" value="1"/>
</dbReference>
<dbReference type="InterPro" id="IPR000595">
    <property type="entry name" value="cNMP-bd_dom"/>
</dbReference>
<organism evidence="1 2">
    <name type="scientific">Aeromicrobium yanjiei</name>
    <dbReference type="NCBI Taxonomy" id="2662028"/>
    <lineage>
        <taxon>Bacteria</taxon>
        <taxon>Bacillati</taxon>
        <taxon>Actinomycetota</taxon>
        <taxon>Actinomycetes</taxon>
        <taxon>Propionibacteriales</taxon>
        <taxon>Nocardioidaceae</taxon>
        <taxon>Aeromicrobium</taxon>
    </lineage>
</organism>
<name>A0A5Q2MJI2_9ACTN</name>
<dbReference type="Pfam" id="PF00027">
    <property type="entry name" value="cNMP_binding"/>
    <property type="match status" value="1"/>
</dbReference>
<dbReference type="EMBL" id="CP045737">
    <property type="protein sequence ID" value="QGG43314.1"/>
    <property type="molecule type" value="Genomic_DNA"/>
</dbReference>
<dbReference type="InterPro" id="IPR014710">
    <property type="entry name" value="RmlC-like_jellyroll"/>
</dbReference>
<protein>
    <submittedName>
        <fullName evidence="1">Cyclic nucleotide-binding domain-containing protein</fullName>
    </submittedName>
</protein>